<dbReference type="InterPro" id="IPR009053">
    <property type="entry name" value="Prefoldin"/>
</dbReference>
<accession>G8YE78</accession>
<dbReference type="PANTHER" id="PTHR21100">
    <property type="entry name" value="PREFOLDIN SUBUNIT 4"/>
    <property type="match status" value="1"/>
</dbReference>
<proteinExistence type="inferred from homology"/>
<dbReference type="OrthoDB" id="10250441at2759"/>
<dbReference type="FunFam" id="1.10.287.370:FF:000005">
    <property type="entry name" value="Prefoldin subunit 4"/>
    <property type="match status" value="1"/>
</dbReference>
<comment type="subunit">
    <text evidence="4">Heterohexamer of two PFD-alpha type and four PFD-beta type subunits.</text>
</comment>
<dbReference type="EMBL" id="FO082051">
    <property type="protein sequence ID" value="CCE81477.1"/>
    <property type="molecule type" value="Genomic_DNA"/>
</dbReference>
<dbReference type="GO" id="GO:0016272">
    <property type="term" value="C:prefoldin complex"/>
    <property type="evidence" value="ECO:0007669"/>
    <property type="project" value="UniProtKB-UniRule"/>
</dbReference>
<dbReference type="FunCoup" id="G8YE78">
    <property type="interactions" value="1186"/>
</dbReference>
<keyword evidence="5" id="KW-0175">Coiled coil</keyword>
<sequence length="130" mass="15003">MELLPEGQTNTTTEVTWEDQQKINKFSTLVTAKDDYISELEKAKSEKEYLDDLALELELVDDEEKINYKIGEAFVLLKATDAVARIEKENEDLDSKISNLESKIEELDETLNELKVQLYAKFGKNINLER</sequence>
<dbReference type="HOGENOM" id="CLU_130032_0_0_1"/>
<dbReference type="STRING" id="559304.G8YE78"/>
<evidence type="ECO:0000256" key="2">
    <source>
        <dbReference type="ARBA" id="ARBA00023186"/>
    </source>
</evidence>
<dbReference type="eggNOG" id="KOG1760">
    <property type="taxonomic scope" value="Eukaryota"/>
</dbReference>
<dbReference type="InterPro" id="IPR002777">
    <property type="entry name" value="PFD_beta-like"/>
</dbReference>
<evidence type="ECO:0000313" key="7">
    <source>
        <dbReference type="Proteomes" id="UP000005222"/>
    </source>
</evidence>
<dbReference type="Pfam" id="PF01920">
    <property type="entry name" value="Prefoldin_2"/>
    <property type="match status" value="1"/>
</dbReference>
<name>G8YE78_PICSO</name>
<evidence type="ECO:0000256" key="1">
    <source>
        <dbReference type="ARBA" id="ARBA00008045"/>
    </source>
</evidence>
<dbReference type="SUPFAM" id="SSF46579">
    <property type="entry name" value="Prefoldin"/>
    <property type="match status" value="1"/>
</dbReference>
<keyword evidence="7" id="KW-1185">Reference proteome</keyword>
<dbReference type="Proteomes" id="UP000005222">
    <property type="component" value="Chromosome I"/>
</dbReference>
<evidence type="ECO:0000256" key="3">
    <source>
        <dbReference type="ARBA" id="ARBA00024667"/>
    </source>
</evidence>
<protein>
    <recommendedName>
        <fullName evidence="4">Prefoldin subunit 4</fullName>
    </recommendedName>
</protein>
<reference evidence="6 7" key="1">
    <citation type="journal article" date="2012" name="G3 (Bethesda)">
        <title>Pichia sorbitophila, an interspecies yeast hybrid reveals early steps of genome resolution following polyploidization.</title>
        <authorList>
            <person name="Leh Louis V."/>
            <person name="Despons L."/>
            <person name="Friedrich A."/>
            <person name="Martin T."/>
            <person name="Durrens P."/>
            <person name="Casaregola S."/>
            <person name="Neuveglise C."/>
            <person name="Fairhead C."/>
            <person name="Marck C."/>
            <person name="Cruz J.A."/>
            <person name="Straub M.L."/>
            <person name="Kugler V."/>
            <person name="Sacerdot C."/>
            <person name="Uzunov Z."/>
            <person name="Thierry A."/>
            <person name="Weiss S."/>
            <person name="Bleykasten C."/>
            <person name="De Montigny J."/>
            <person name="Jacques N."/>
            <person name="Jung P."/>
            <person name="Lemaire M."/>
            <person name="Mallet S."/>
            <person name="Morel G."/>
            <person name="Richard G.F."/>
            <person name="Sarkar A."/>
            <person name="Savel G."/>
            <person name="Schacherer J."/>
            <person name="Seret M.L."/>
            <person name="Talla E."/>
            <person name="Samson G."/>
            <person name="Jubin C."/>
            <person name="Poulain J."/>
            <person name="Vacherie B."/>
            <person name="Barbe V."/>
            <person name="Pelletier E."/>
            <person name="Sherman D.J."/>
            <person name="Westhof E."/>
            <person name="Weissenbach J."/>
            <person name="Baret P.V."/>
            <person name="Wincker P."/>
            <person name="Gaillardin C."/>
            <person name="Dujon B."/>
            <person name="Souciet J.L."/>
        </authorList>
    </citation>
    <scope>NUCLEOTIDE SEQUENCE [LARGE SCALE GENOMIC DNA]</scope>
    <source>
        <strain evidence="7">ATCC MYA-4447 / BCRC 22081 / CBS 7064 / NBRC 10061 / NRRL Y-12695</strain>
    </source>
</reference>
<organism evidence="6 7">
    <name type="scientific">Pichia sorbitophila (strain ATCC MYA-4447 / BCRC 22081 / CBS 7064 / NBRC 10061 / NRRL Y-12695)</name>
    <name type="common">Hybrid yeast</name>
    <dbReference type="NCBI Taxonomy" id="559304"/>
    <lineage>
        <taxon>Eukaryota</taxon>
        <taxon>Fungi</taxon>
        <taxon>Dikarya</taxon>
        <taxon>Ascomycota</taxon>
        <taxon>Saccharomycotina</taxon>
        <taxon>Pichiomycetes</taxon>
        <taxon>Debaryomycetaceae</taxon>
        <taxon>Millerozyma</taxon>
    </lineage>
</organism>
<evidence type="ECO:0000313" key="6">
    <source>
        <dbReference type="EMBL" id="CCE81477.1"/>
    </source>
</evidence>
<dbReference type="OMA" id="KFGRAIN"/>
<dbReference type="InterPro" id="IPR016661">
    <property type="entry name" value="PFDN4"/>
</dbReference>
<comment type="similarity">
    <text evidence="1 4">Belongs to the prefoldin subunit beta family.</text>
</comment>
<dbReference type="GO" id="GO:0005737">
    <property type="term" value="C:cytoplasm"/>
    <property type="evidence" value="ECO:0007669"/>
    <property type="project" value="UniProtKB-ARBA"/>
</dbReference>
<evidence type="ECO:0000256" key="4">
    <source>
        <dbReference type="PIRNR" id="PIRNR016477"/>
    </source>
</evidence>
<dbReference type="GO" id="GO:0051082">
    <property type="term" value="F:unfolded protein binding"/>
    <property type="evidence" value="ECO:0007669"/>
    <property type="project" value="InterPro"/>
</dbReference>
<dbReference type="GO" id="GO:0006457">
    <property type="term" value="P:protein folding"/>
    <property type="evidence" value="ECO:0007669"/>
    <property type="project" value="UniProtKB-UniRule"/>
</dbReference>
<feature type="coiled-coil region" evidence="5">
    <location>
        <begin position="76"/>
        <end position="117"/>
    </location>
</feature>
<dbReference type="PIRSF" id="PIRSF016477">
    <property type="entry name" value="Prefoldin_subunit_4"/>
    <property type="match status" value="1"/>
</dbReference>
<dbReference type="Gene3D" id="1.10.287.370">
    <property type="match status" value="1"/>
</dbReference>
<dbReference type="PANTHER" id="PTHR21100:SF9">
    <property type="entry name" value="PREFOLDIN SUBUNIT 4"/>
    <property type="match status" value="1"/>
</dbReference>
<evidence type="ECO:0000256" key="5">
    <source>
        <dbReference type="SAM" id="Coils"/>
    </source>
</evidence>
<dbReference type="AlphaFoldDB" id="G8YE78"/>
<gene>
    <name evidence="6" type="primary">Piso0_002134</name>
    <name evidence="6" type="ORF">GNLVRS01_PISO0I03616g</name>
</gene>
<dbReference type="InParanoid" id="G8YE78"/>
<keyword evidence="2 4" id="KW-0143">Chaperone</keyword>
<comment type="function">
    <text evidence="3 4">Binds specifically to cytosolic chaperonin (c-CPN) and transfers target proteins to it. Binds to nascent polypeptide chain and promotes folding in an environment in which there are many competing pathways for nonnative proteins.</text>
</comment>